<feature type="chain" id="PRO_5041302321" evidence="1">
    <location>
        <begin position="23"/>
        <end position="112"/>
    </location>
</feature>
<name>A0AA36GBD1_9BILA</name>
<evidence type="ECO:0000256" key="1">
    <source>
        <dbReference type="SAM" id="SignalP"/>
    </source>
</evidence>
<evidence type="ECO:0000313" key="3">
    <source>
        <dbReference type="Proteomes" id="UP001177023"/>
    </source>
</evidence>
<sequence length="112" mass="12731">MKLRTVRLAVVQFVVVLTVVEAFLDAPINNLRSNFGARSSDGECRLYDEADYCQQLIVDSTSNIAAVSVKCKCPSGYRCPDDPEDTRLALHCLYDESRDWHRCLMRCVPEEE</sequence>
<proteinExistence type="predicted"/>
<gene>
    <name evidence="2" type="ORF">MSPICULIGERA_LOCUS25373</name>
</gene>
<protein>
    <submittedName>
        <fullName evidence="2">Uncharacterized protein</fullName>
    </submittedName>
</protein>
<dbReference type="AlphaFoldDB" id="A0AA36GBD1"/>
<keyword evidence="3" id="KW-1185">Reference proteome</keyword>
<dbReference type="Proteomes" id="UP001177023">
    <property type="component" value="Unassembled WGS sequence"/>
</dbReference>
<comment type="caution">
    <text evidence="2">The sequence shown here is derived from an EMBL/GenBank/DDBJ whole genome shotgun (WGS) entry which is preliminary data.</text>
</comment>
<feature type="signal peptide" evidence="1">
    <location>
        <begin position="1"/>
        <end position="22"/>
    </location>
</feature>
<dbReference type="EMBL" id="CATQJA010002710">
    <property type="protein sequence ID" value="CAJ0587404.1"/>
    <property type="molecule type" value="Genomic_DNA"/>
</dbReference>
<accession>A0AA36GBD1</accession>
<organism evidence="2 3">
    <name type="scientific">Mesorhabditis spiculigera</name>
    <dbReference type="NCBI Taxonomy" id="96644"/>
    <lineage>
        <taxon>Eukaryota</taxon>
        <taxon>Metazoa</taxon>
        <taxon>Ecdysozoa</taxon>
        <taxon>Nematoda</taxon>
        <taxon>Chromadorea</taxon>
        <taxon>Rhabditida</taxon>
        <taxon>Rhabditina</taxon>
        <taxon>Rhabditomorpha</taxon>
        <taxon>Rhabditoidea</taxon>
        <taxon>Rhabditidae</taxon>
        <taxon>Mesorhabditinae</taxon>
        <taxon>Mesorhabditis</taxon>
    </lineage>
</organism>
<evidence type="ECO:0000313" key="2">
    <source>
        <dbReference type="EMBL" id="CAJ0587404.1"/>
    </source>
</evidence>
<feature type="non-terminal residue" evidence="2">
    <location>
        <position position="112"/>
    </location>
</feature>
<keyword evidence="1" id="KW-0732">Signal</keyword>
<reference evidence="2" key="1">
    <citation type="submission" date="2023-06" db="EMBL/GenBank/DDBJ databases">
        <authorList>
            <person name="Delattre M."/>
        </authorList>
    </citation>
    <scope>NUCLEOTIDE SEQUENCE</scope>
    <source>
        <strain evidence="2">AF72</strain>
    </source>
</reference>